<keyword evidence="2" id="KW-0805">Transcription regulation</keyword>
<name>A0ABT4LPJ7_9PROT</name>
<keyword evidence="7" id="KW-1185">Reference proteome</keyword>
<comment type="caution">
    <text evidence="6">The sequence shown here is derived from an EMBL/GenBank/DDBJ whole genome shotgun (WGS) entry which is preliminary data.</text>
</comment>
<accession>A0ABT4LPJ7</accession>
<dbReference type="Gene3D" id="1.10.10.10">
    <property type="entry name" value="Winged helix-like DNA-binding domain superfamily/Winged helix DNA-binding domain"/>
    <property type="match status" value="1"/>
</dbReference>
<dbReference type="PANTHER" id="PTHR30427:SF1">
    <property type="entry name" value="TRANSCRIPTIONAL ACTIVATOR PROTEIN LYSR"/>
    <property type="match status" value="1"/>
</dbReference>
<dbReference type="InterPro" id="IPR005119">
    <property type="entry name" value="LysR_subst-bd"/>
</dbReference>
<evidence type="ECO:0000259" key="5">
    <source>
        <dbReference type="PROSITE" id="PS50931"/>
    </source>
</evidence>
<gene>
    <name evidence="6" type="ORF">O4H49_19800</name>
</gene>
<evidence type="ECO:0000313" key="6">
    <source>
        <dbReference type="EMBL" id="MCZ4283038.1"/>
    </source>
</evidence>
<dbReference type="RefSeq" id="WP_269425158.1">
    <property type="nucleotide sequence ID" value="NZ_JAPWGY010000015.1"/>
</dbReference>
<evidence type="ECO:0000256" key="3">
    <source>
        <dbReference type="ARBA" id="ARBA00023125"/>
    </source>
</evidence>
<evidence type="ECO:0000313" key="7">
    <source>
        <dbReference type="Proteomes" id="UP001069802"/>
    </source>
</evidence>
<dbReference type="SUPFAM" id="SSF46785">
    <property type="entry name" value="Winged helix' DNA-binding domain"/>
    <property type="match status" value="1"/>
</dbReference>
<reference evidence="6" key="1">
    <citation type="submission" date="2022-12" db="EMBL/GenBank/DDBJ databases">
        <title>Bacterial isolates from different developmental stages of Nematostella vectensis.</title>
        <authorList>
            <person name="Fraune S."/>
        </authorList>
    </citation>
    <scope>NUCLEOTIDE SEQUENCE</scope>
    <source>
        <strain evidence="6">G21630-S1</strain>
    </source>
</reference>
<evidence type="ECO:0000256" key="1">
    <source>
        <dbReference type="ARBA" id="ARBA00009437"/>
    </source>
</evidence>
<dbReference type="SUPFAM" id="SSF53850">
    <property type="entry name" value="Periplasmic binding protein-like II"/>
    <property type="match status" value="1"/>
</dbReference>
<keyword evidence="4" id="KW-0804">Transcription</keyword>
<evidence type="ECO:0000256" key="4">
    <source>
        <dbReference type="ARBA" id="ARBA00023163"/>
    </source>
</evidence>
<organism evidence="6 7">
    <name type="scientific">Kiloniella laminariae</name>
    <dbReference type="NCBI Taxonomy" id="454162"/>
    <lineage>
        <taxon>Bacteria</taxon>
        <taxon>Pseudomonadati</taxon>
        <taxon>Pseudomonadota</taxon>
        <taxon>Alphaproteobacteria</taxon>
        <taxon>Rhodospirillales</taxon>
        <taxon>Kiloniellaceae</taxon>
        <taxon>Kiloniella</taxon>
    </lineage>
</organism>
<dbReference type="InterPro" id="IPR036388">
    <property type="entry name" value="WH-like_DNA-bd_sf"/>
</dbReference>
<proteinExistence type="inferred from homology"/>
<dbReference type="PANTHER" id="PTHR30427">
    <property type="entry name" value="TRANSCRIPTIONAL ACTIVATOR PROTEIN LYSR"/>
    <property type="match status" value="1"/>
</dbReference>
<dbReference type="Gene3D" id="3.40.190.290">
    <property type="match status" value="1"/>
</dbReference>
<dbReference type="Pfam" id="PF00126">
    <property type="entry name" value="HTH_1"/>
    <property type="match status" value="1"/>
</dbReference>
<dbReference type="InterPro" id="IPR036390">
    <property type="entry name" value="WH_DNA-bd_sf"/>
</dbReference>
<feature type="domain" description="HTH lysR-type" evidence="5">
    <location>
        <begin position="4"/>
        <end position="61"/>
    </location>
</feature>
<sequence>MTQPSIAQVSAFFAVYTHGSTVKAAKALGKSQSIVSANISRLEDSLGGVLFERANGRLRPTERANTLASHARSLLEAYQTFSAQGNSGGYKRFVIAAPRSLSMTFLPGIAKNLQQKNHGLILALQFLPYQQIINDVAEGIVDVGITKLPVLDDRVLVHPVCDAPSVVVMPKDHPLAAKKLLKPADIGQTPMIRLGSGLEYWEKIELAFNDVGIRANFTIEVGGVGPACRMVREGMGIAIVNQLMAAEYLEILDLTYRRFSPDVIHQFAWVSSPFSESTKLISQFGAALKQGMASLGLENT</sequence>
<dbReference type="PROSITE" id="PS50931">
    <property type="entry name" value="HTH_LYSR"/>
    <property type="match status" value="1"/>
</dbReference>
<dbReference type="InterPro" id="IPR000847">
    <property type="entry name" value="LysR_HTH_N"/>
</dbReference>
<dbReference type="Proteomes" id="UP001069802">
    <property type="component" value="Unassembled WGS sequence"/>
</dbReference>
<comment type="similarity">
    <text evidence="1">Belongs to the LysR transcriptional regulatory family.</text>
</comment>
<evidence type="ECO:0000256" key="2">
    <source>
        <dbReference type="ARBA" id="ARBA00023015"/>
    </source>
</evidence>
<dbReference type="PRINTS" id="PR00039">
    <property type="entry name" value="HTHLYSR"/>
</dbReference>
<keyword evidence="3" id="KW-0238">DNA-binding</keyword>
<protein>
    <submittedName>
        <fullName evidence="6">LysR family transcriptional regulator</fullName>
    </submittedName>
</protein>
<dbReference type="EMBL" id="JAPWGY010000015">
    <property type="protein sequence ID" value="MCZ4283038.1"/>
    <property type="molecule type" value="Genomic_DNA"/>
</dbReference>
<dbReference type="Pfam" id="PF03466">
    <property type="entry name" value="LysR_substrate"/>
    <property type="match status" value="1"/>
</dbReference>